<organism evidence="2 3">
    <name type="scientific">Araneus ventricosus</name>
    <name type="common">Orbweaver spider</name>
    <name type="synonym">Epeira ventricosa</name>
    <dbReference type="NCBI Taxonomy" id="182803"/>
    <lineage>
        <taxon>Eukaryota</taxon>
        <taxon>Metazoa</taxon>
        <taxon>Ecdysozoa</taxon>
        <taxon>Arthropoda</taxon>
        <taxon>Chelicerata</taxon>
        <taxon>Arachnida</taxon>
        <taxon>Araneae</taxon>
        <taxon>Araneomorphae</taxon>
        <taxon>Entelegynae</taxon>
        <taxon>Araneoidea</taxon>
        <taxon>Araneidae</taxon>
        <taxon>Araneus</taxon>
    </lineage>
</organism>
<keyword evidence="3" id="KW-1185">Reference proteome</keyword>
<protein>
    <submittedName>
        <fullName evidence="2">Uncharacterized protein</fullName>
    </submittedName>
</protein>
<gene>
    <name evidence="2" type="ORF">AVEN_202996_1</name>
</gene>
<dbReference type="Proteomes" id="UP000499080">
    <property type="component" value="Unassembled WGS sequence"/>
</dbReference>
<proteinExistence type="predicted"/>
<dbReference type="AlphaFoldDB" id="A0A4Y2SBJ5"/>
<accession>A0A4Y2SBJ5</accession>
<evidence type="ECO:0000313" key="3">
    <source>
        <dbReference type="Proteomes" id="UP000499080"/>
    </source>
</evidence>
<sequence>MRIDAGHLPRTSSTVRNALWPERSDGDNFGPSVSLEKWSGVVKTETDSRSSRSITALVNGYSGNDLIFGKTNHSFFIRTMPQSTKYLFNPLKPQCFEI</sequence>
<name>A0A4Y2SBJ5_ARAVE</name>
<evidence type="ECO:0000256" key="1">
    <source>
        <dbReference type="SAM" id="MobiDB-lite"/>
    </source>
</evidence>
<evidence type="ECO:0000313" key="2">
    <source>
        <dbReference type="EMBL" id="GBN84635.1"/>
    </source>
</evidence>
<dbReference type="EMBL" id="BGPR01020425">
    <property type="protein sequence ID" value="GBN84635.1"/>
    <property type="molecule type" value="Genomic_DNA"/>
</dbReference>
<comment type="caution">
    <text evidence="2">The sequence shown here is derived from an EMBL/GenBank/DDBJ whole genome shotgun (WGS) entry which is preliminary data.</text>
</comment>
<feature type="region of interest" description="Disordered" evidence="1">
    <location>
        <begin position="1"/>
        <end position="31"/>
    </location>
</feature>
<reference evidence="2 3" key="1">
    <citation type="journal article" date="2019" name="Sci. Rep.">
        <title>Orb-weaving spider Araneus ventricosus genome elucidates the spidroin gene catalogue.</title>
        <authorList>
            <person name="Kono N."/>
            <person name="Nakamura H."/>
            <person name="Ohtoshi R."/>
            <person name="Moran D.A.P."/>
            <person name="Shinohara A."/>
            <person name="Yoshida Y."/>
            <person name="Fujiwara M."/>
            <person name="Mori M."/>
            <person name="Tomita M."/>
            <person name="Arakawa K."/>
        </authorList>
    </citation>
    <scope>NUCLEOTIDE SEQUENCE [LARGE SCALE GENOMIC DNA]</scope>
</reference>
<dbReference type="OrthoDB" id="10589048at2759"/>